<dbReference type="EMBL" id="JAVREJ010000019">
    <property type="protein sequence ID" value="MDT0352535.1"/>
    <property type="molecule type" value="Genomic_DNA"/>
</dbReference>
<keyword evidence="2" id="KW-1185">Reference proteome</keyword>
<evidence type="ECO:0000313" key="1">
    <source>
        <dbReference type="EMBL" id="MDT0352535.1"/>
    </source>
</evidence>
<sequence length="109" mass="11718">MSLHDRTFGVYGDKVVLVGWPVDGGAPRRTLADARLSCADLGVTHRYGDDPDVYLVVGEAAGVLTEHVAAVRHDLARGGVDVTLSFDDLSLVTYDDPALPRASTTWRPL</sequence>
<gene>
    <name evidence="1" type="ORF">RM445_23700</name>
</gene>
<reference evidence="2" key="1">
    <citation type="submission" date="2023-07" db="EMBL/GenBank/DDBJ databases">
        <title>30 novel species of actinomycetes from the DSMZ collection.</title>
        <authorList>
            <person name="Nouioui I."/>
        </authorList>
    </citation>
    <scope>NUCLEOTIDE SEQUENCE [LARGE SCALE GENOMIC DNA]</scope>
    <source>
        <strain evidence="2">DSM 45834</strain>
    </source>
</reference>
<name>A0ABU2NEZ4_9PSEU</name>
<dbReference type="RefSeq" id="WP_311559043.1">
    <property type="nucleotide sequence ID" value="NZ_JAVREJ010000019.1"/>
</dbReference>
<organism evidence="1 2">
    <name type="scientific">Pseudonocardia charpentierae</name>
    <dbReference type="NCBI Taxonomy" id="3075545"/>
    <lineage>
        <taxon>Bacteria</taxon>
        <taxon>Bacillati</taxon>
        <taxon>Actinomycetota</taxon>
        <taxon>Actinomycetes</taxon>
        <taxon>Pseudonocardiales</taxon>
        <taxon>Pseudonocardiaceae</taxon>
        <taxon>Pseudonocardia</taxon>
    </lineage>
</organism>
<comment type="caution">
    <text evidence="1">The sequence shown here is derived from an EMBL/GenBank/DDBJ whole genome shotgun (WGS) entry which is preliminary data.</text>
</comment>
<protein>
    <submittedName>
        <fullName evidence="1">Uncharacterized protein</fullName>
    </submittedName>
</protein>
<accession>A0ABU2NEZ4</accession>
<dbReference type="Proteomes" id="UP001183202">
    <property type="component" value="Unassembled WGS sequence"/>
</dbReference>
<evidence type="ECO:0000313" key="2">
    <source>
        <dbReference type="Proteomes" id="UP001183202"/>
    </source>
</evidence>
<proteinExistence type="predicted"/>